<proteinExistence type="predicted"/>
<dbReference type="InterPro" id="IPR026907">
    <property type="entry name" value="GCIP-like"/>
</dbReference>
<dbReference type="OrthoDB" id="41588at2759"/>
<dbReference type="InterPro" id="IPR049317">
    <property type="entry name" value="GCIP-like_N"/>
</dbReference>
<dbReference type="Pfam" id="PF13324">
    <property type="entry name" value="GCIP_N"/>
    <property type="match status" value="1"/>
</dbReference>
<sequence>MNTGNLSEVFEDIFSNCDVLISSLQKEKESSLQPCEQDLQEFQSNIVSFSKVLSHEATKFAIAHSSPPFPEVSTTQSLAGSLCNATSQLVGCYLLLPNTCGSTFLQIIEKELESLIFGVKQFVEKIHNLVLKNDNLQPCLLSTGIIWEFCDKLPTLPKNNKEAVSSVLSREEQLINDAIEELEEAANASINEDEIDSDDETTIRGVALELHPSVRGLVKTAAALVRRTTKLVNDFNGVDQNRLDPVVELVSTMSTEVDDLICSLYPPVNVVLAVDHGNTLSSKMDQLLKTVQGIAGEGDQAWIELLSKAVQHNLQNLQTKASST</sequence>
<dbReference type="eggNOG" id="ENOG502SGCW">
    <property type="taxonomic scope" value="Eukaryota"/>
</dbReference>
<evidence type="ECO:0000313" key="3">
    <source>
        <dbReference type="Proteomes" id="UP000000305"/>
    </source>
</evidence>
<name>E9FUP7_DAPPU</name>
<dbReference type="Gene3D" id="1.20.1410.10">
    <property type="entry name" value="I/LWEQ domain"/>
    <property type="match status" value="1"/>
</dbReference>
<feature type="domain" description="Cyclin-D1-binding protein 1-like N-terminal" evidence="1">
    <location>
        <begin position="46"/>
        <end position="186"/>
    </location>
</feature>
<dbReference type="InParanoid" id="E9FUP7"/>
<dbReference type="Proteomes" id="UP000000305">
    <property type="component" value="Unassembled WGS sequence"/>
</dbReference>
<evidence type="ECO:0000259" key="1">
    <source>
        <dbReference type="Pfam" id="PF13324"/>
    </source>
</evidence>
<dbReference type="EMBL" id="GL732525">
    <property type="protein sequence ID" value="EFX88887.1"/>
    <property type="molecule type" value="Genomic_DNA"/>
</dbReference>
<keyword evidence="3" id="KW-1185">Reference proteome</keyword>
<gene>
    <name evidence="2" type="ORF">DAPPUDRAFT_191362</name>
</gene>
<dbReference type="PANTHER" id="PTHR15492">
    <property type="entry name" value="CYCLIN D1-BINDING PROTEIN 1"/>
    <property type="match status" value="1"/>
</dbReference>
<dbReference type="STRING" id="6669.E9FUP7"/>
<dbReference type="Gene3D" id="1.20.1420.10">
    <property type="entry name" value="Talin, central domain"/>
    <property type="match status" value="1"/>
</dbReference>
<dbReference type="GO" id="GO:0005634">
    <property type="term" value="C:nucleus"/>
    <property type="evidence" value="ECO:0000318"/>
    <property type="project" value="GO_Central"/>
</dbReference>
<dbReference type="HOGENOM" id="CLU_067580_0_0_1"/>
<organism evidence="2 3">
    <name type="scientific">Daphnia pulex</name>
    <name type="common">Water flea</name>
    <dbReference type="NCBI Taxonomy" id="6669"/>
    <lineage>
        <taxon>Eukaryota</taxon>
        <taxon>Metazoa</taxon>
        <taxon>Ecdysozoa</taxon>
        <taxon>Arthropoda</taxon>
        <taxon>Crustacea</taxon>
        <taxon>Branchiopoda</taxon>
        <taxon>Diplostraca</taxon>
        <taxon>Cladocera</taxon>
        <taxon>Anomopoda</taxon>
        <taxon>Daphniidae</taxon>
        <taxon>Daphnia</taxon>
    </lineage>
</organism>
<dbReference type="OMA" id="GASHICP"/>
<dbReference type="PANTHER" id="PTHR15492:SF1">
    <property type="entry name" value="CYCLIN-D1-BINDING PROTEIN 1"/>
    <property type="match status" value="1"/>
</dbReference>
<protein>
    <recommendedName>
        <fullName evidence="1">Cyclin-D1-binding protein 1-like N-terminal domain-containing protein</fullName>
    </recommendedName>
</protein>
<dbReference type="KEGG" id="dpx:DAPPUDRAFT_191362"/>
<reference evidence="2 3" key="1">
    <citation type="journal article" date="2011" name="Science">
        <title>The ecoresponsive genome of Daphnia pulex.</title>
        <authorList>
            <person name="Colbourne J.K."/>
            <person name="Pfrender M.E."/>
            <person name="Gilbert D."/>
            <person name="Thomas W.K."/>
            <person name="Tucker A."/>
            <person name="Oakley T.H."/>
            <person name="Tokishita S."/>
            <person name="Aerts A."/>
            <person name="Arnold G.J."/>
            <person name="Basu M.K."/>
            <person name="Bauer D.J."/>
            <person name="Caceres C.E."/>
            <person name="Carmel L."/>
            <person name="Casola C."/>
            <person name="Choi J.H."/>
            <person name="Detter J.C."/>
            <person name="Dong Q."/>
            <person name="Dusheyko S."/>
            <person name="Eads B.D."/>
            <person name="Frohlich T."/>
            <person name="Geiler-Samerotte K.A."/>
            <person name="Gerlach D."/>
            <person name="Hatcher P."/>
            <person name="Jogdeo S."/>
            <person name="Krijgsveld J."/>
            <person name="Kriventseva E.V."/>
            <person name="Kultz D."/>
            <person name="Laforsch C."/>
            <person name="Lindquist E."/>
            <person name="Lopez J."/>
            <person name="Manak J.R."/>
            <person name="Muller J."/>
            <person name="Pangilinan J."/>
            <person name="Patwardhan R.P."/>
            <person name="Pitluck S."/>
            <person name="Pritham E.J."/>
            <person name="Rechtsteiner A."/>
            <person name="Rho M."/>
            <person name="Rogozin I.B."/>
            <person name="Sakarya O."/>
            <person name="Salamov A."/>
            <person name="Schaack S."/>
            <person name="Shapiro H."/>
            <person name="Shiga Y."/>
            <person name="Skalitzky C."/>
            <person name="Smith Z."/>
            <person name="Souvorov A."/>
            <person name="Sung W."/>
            <person name="Tang Z."/>
            <person name="Tsuchiya D."/>
            <person name="Tu H."/>
            <person name="Vos H."/>
            <person name="Wang M."/>
            <person name="Wolf Y.I."/>
            <person name="Yamagata H."/>
            <person name="Yamada T."/>
            <person name="Ye Y."/>
            <person name="Shaw J.R."/>
            <person name="Andrews J."/>
            <person name="Crease T.J."/>
            <person name="Tang H."/>
            <person name="Lucas S.M."/>
            <person name="Robertson H.M."/>
            <person name="Bork P."/>
            <person name="Koonin E.V."/>
            <person name="Zdobnov E.M."/>
            <person name="Grigoriev I.V."/>
            <person name="Lynch M."/>
            <person name="Boore J.L."/>
        </authorList>
    </citation>
    <scope>NUCLEOTIDE SEQUENCE [LARGE SCALE GENOMIC DNA]</scope>
</reference>
<accession>E9FUP7</accession>
<evidence type="ECO:0000313" key="2">
    <source>
        <dbReference type="EMBL" id="EFX88887.1"/>
    </source>
</evidence>
<dbReference type="AlphaFoldDB" id="E9FUP7"/>